<dbReference type="EMBL" id="FXUG01000001">
    <property type="protein sequence ID" value="SMP42448.1"/>
    <property type="molecule type" value="Genomic_DNA"/>
</dbReference>
<protein>
    <recommendedName>
        <fullName evidence="3">Helix-turn-helix domain-containing protein</fullName>
    </recommendedName>
</protein>
<sequence length="81" mass="9114">MEIFKTVSSTIRDAAGREAKAMTIPNRDLFRPKEAAQKMGVSLRTLATYRKNGTVDWFKLGGCVFISQDAIDNFKNKRGMI</sequence>
<comment type="caution">
    <text evidence="1">The sequence shown here is derived from an EMBL/GenBank/DDBJ whole genome shotgun (WGS) entry which is preliminary data.</text>
</comment>
<dbReference type="Proteomes" id="UP001158067">
    <property type="component" value="Unassembled WGS sequence"/>
</dbReference>
<organism evidence="1 2">
    <name type="scientific">Neorhodopirellula lusitana</name>
    <dbReference type="NCBI Taxonomy" id="445327"/>
    <lineage>
        <taxon>Bacteria</taxon>
        <taxon>Pseudomonadati</taxon>
        <taxon>Planctomycetota</taxon>
        <taxon>Planctomycetia</taxon>
        <taxon>Pirellulales</taxon>
        <taxon>Pirellulaceae</taxon>
        <taxon>Neorhodopirellula</taxon>
    </lineage>
</organism>
<dbReference type="SUPFAM" id="SSF46955">
    <property type="entry name" value="Putative DNA-binding domain"/>
    <property type="match status" value="1"/>
</dbReference>
<gene>
    <name evidence="1" type="ORF">SAMN06265222_101782</name>
</gene>
<keyword evidence="2" id="KW-1185">Reference proteome</keyword>
<evidence type="ECO:0000313" key="2">
    <source>
        <dbReference type="Proteomes" id="UP001158067"/>
    </source>
</evidence>
<evidence type="ECO:0000313" key="1">
    <source>
        <dbReference type="EMBL" id="SMP42448.1"/>
    </source>
</evidence>
<dbReference type="InterPro" id="IPR009061">
    <property type="entry name" value="DNA-bd_dom_put_sf"/>
</dbReference>
<proteinExistence type="predicted"/>
<accession>A0ABY1PSV5</accession>
<reference evidence="1 2" key="1">
    <citation type="submission" date="2017-05" db="EMBL/GenBank/DDBJ databases">
        <authorList>
            <person name="Varghese N."/>
            <person name="Submissions S."/>
        </authorList>
    </citation>
    <scope>NUCLEOTIDE SEQUENCE [LARGE SCALE GENOMIC DNA]</scope>
    <source>
        <strain evidence="1 2">DSM 25457</strain>
    </source>
</reference>
<name>A0ABY1PSV5_9BACT</name>
<evidence type="ECO:0008006" key="3">
    <source>
        <dbReference type="Google" id="ProtNLM"/>
    </source>
</evidence>